<dbReference type="Pfam" id="PF01602">
    <property type="entry name" value="Adaptin_N"/>
    <property type="match status" value="1"/>
</dbReference>
<dbReference type="InterPro" id="IPR017105">
    <property type="entry name" value="AP3_complex_dsu"/>
</dbReference>
<evidence type="ECO:0000256" key="1">
    <source>
        <dbReference type="ARBA" id="ARBA00004308"/>
    </source>
</evidence>
<keyword evidence="7" id="KW-0333">Golgi apparatus</keyword>
<keyword evidence="5 7" id="KW-0653">Protein transport</keyword>
<comment type="similarity">
    <text evidence="2 7">Belongs to the adaptor complexes large subunit family.</text>
</comment>
<dbReference type="InterPro" id="IPR002553">
    <property type="entry name" value="Clathrin/coatomer_adapt-like_N"/>
</dbReference>
<reference evidence="10 11" key="1">
    <citation type="submission" date="2023-12" db="EMBL/GenBank/DDBJ databases">
        <title>A high-quality genome assembly for Dillenia turbinata (Dilleniales).</title>
        <authorList>
            <person name="Chanderbali A."/>
        </authorList>
    </citation>
    <scope>NUCLEOTIDE SEQUENCE [LARGE SCALE GENOMIC DNA]</scope>
    <source>
        <strain evidence="10">LSX21</strain>
        <tissue evidence="10">Leaf</tissue>
    </source>
</reference>
<dbReference type="GO" id="GO:0005794">
    <property type="term" value="C:Golgi apparatus"/>
    <property type="evidence" value="ECO:0007669"/>
    <property type="project" value="UniProtKB-SubCell"/>
</dbReference>
<sequence length="970" mass="108028">MATTTSLIMDSLFQRTLDDLIKGLRHHLIGEQLFISKSLEDIRKEIKSTDLQTKSIALEKLTYLSSIHGIDMSWAAFHAVELMSSSRFSHKKIGYLAASLSFNESTEVVLLITNQLRKDLSSTNEFEVNLALECLSVIVTIDLARDLTPELFTLLSSSKVYARKKAIAVIFRVFEKYSDSVRVCFKRLVENLEGSDGNSMSAAVGVFCELAAKDPRTYFPLAPEFYRILVDCRNNWVLIKVLKIFTSLAPLEPRLAKRVVEPICELMRKTGAMSLLFECIRTVATSFSEYESAVKLAVSKTREFLSDDDSNLKYLGLQALTSVGSKHLWAILENKEVVIKSLSDTDPNVKLEALRLITRMVSEDNVIEICRVLLNYALKSDPEFCNEILGSILLTCSRNFYEIIVDFDWYVSLLGEMSRIPNCQKGQEIESQLIDICLRFKDARPELVCVGHDLVIDPALLGNPFLHGILSAAAWVSGEYVEFAKSPFELLEAFLQPCTNLLPSSVRAVYIQSAFKVLIFYLYSYLLNNEPNAPSLSPEKLASRVPDTDVGDGFLEASDTTVPKSIIESEHDADFNPRASNHGSSVDNDGEDVTHGQTSLSVSLGNDYFTWESIIRILDMSEMGLGPLLESHEVEIQERSRNVIGLIQLIRQEITSPLVKKGADDMSDEFKALTMIRLICDGFSEELGLVPVNAQVKVSVPEGLILVENLCDLDTIFTDMKLTTQSSLILGSSHLGETTGSSVSDLQTKDDLEPASESTSLLSEHRKRHGLYYLPSEKSDNWSNAYPPANDSLLQQNENHHADDLIKLTEQSLVPRKKPSHAKPRPVVVKLDEGDVPITSKKLESKDNLLSGAVQDALLGNDDSSTSTTIPSGKSSSKRIEKEKLSIGVPSESNDNGTDKGKADIGKRSSRRSKGHGKERKHKSRDIEREDNVHRENLKSSRHSKHKTHHNADDSMNVIPQTPVIPDFLL</sequence>
<feature type="compositionally biased region" description="Polar residues" evidence="8">
    <location>
        <begin position="734"/>
        <end position="746"/>
    </location>
</feature>
<feature type="region of interest" description="Disordered" evidence="8">
    <location>
        <begin position="858"/>
        <end position="970"/>
    </location>
</feature>
<gene>
    <name evidence="10" type="ORF">RJ641_014876</name>
</gene>
<evidence type="ECO:0000256" key="6">
    <source>
        <dbReference type="ARBA" id="ARBA00023136"/>
    </source>
</evidence>
<feature type="compositionally biased region" description="Basic residues" evidence="8">
    <location>
        <begin position="908"/>
        <end position="924"/>
    </location>
</feature>
<dbReference type="Gene3D" id="1.25.10.10">
    <property type="entry name" value="Leucine-rich Repeat Variant"/>
    <property type="match status" value="1"/>
</dbReference>
<dbReference type="GO" id="GO:0006623">
    <property type="term" value="P:protein targeting to vacuole"/>
    <property type="evidence" value="ECO:0007669"/>
    <property type="project" value="TreeGrafter"/>
</dbReference>
<feature type="compositionally biased region" description="Basic and acidic residues" evidence="8">
    <location>
        <begin position="897"/>
        <end position="907"/>
    </location>
</feature>
<feature type="compositionally biased region" description="Polar residues" evidence="8">
    <location>
        <begin position="862"/>
        <end position="875"/>
    </location>
</feature>
<dbReference type="PANTHER" id="PTHR22781">
    <property type="entry name" value="DELTA ADAPTIN-RELATED"/>
    <property type="match status" value="1"/>
</dbReference>
<dbReference type="InterPro" id="IPR016024">
    <property type="entry name" value="ARM-type_fold"/>
</dbReference>
<evidence type="ECO:0000259" key="9">
    <source>
        <dbReference type="Pfam" id="PF01602"/>
    </source>
</evidence>
<dbReference type="Proteomes" id="UP001370490">
    <property type="component" value="Unassembled WGS sequence"/>
</dbReference>
<feature type="domain" description="Clathrin/coatomer adaptor adaptin-like N-terminal" evidence="9">
    <location>
        <begin position="34"/>
        <end position="496"/>
    </location>
</feature>
<keyword evidence="6" id="KW-0472">Membrane</keyword>
<protein>
    <recommendedName>
        <fullName evidence="7">AP-3 complex subunit delta</fullName>
    </recommendedName>
</protein>
<organism evidence="10 11">
    <name type="scientific">Dillenia turbinata</name>
    <dbReference type="NCBI Taxonomy" id="194707"/>
    <lineage>
        <taxon>Eukaryota</taxon>
        <taxon>Viridiplantae</taxon>
        <taxon>Streptophyta</taxon>
        <taxon>Embryophyta</taxon>
        <taxon>Tracheophyta</taxon>
        <taxon>Spermatophyta</taxon>
        <taxon>Magnoliopsida</taxon>
        <taxon>eudicotyledons</taxon>
        <taxon>Gunneridae</taxon>
        <taxon>Pentapetalae</taxon>
        <taxon>Dilleniales</taxon>
        <taxon>Dilleniaceae</taxon>
        <taxon>Dillenia</taxon>
    </lineage>
</organism>
<dbReference type="GO" id="GO:0010008">
    <property type="term" value="C:endosome membrane"/>
    <property type="evidence" value="ECO:0007669"/>
    <property type="project" value="TreeGrafter"/>
</dbReference>
<feature type="compositionally biased region" description="Basic and acidic residues" evidence="8">
    <location>
        <begin position="925"/>
        <end position="939"/>
    </location>
</feature>
<keyword evidence="11" id="KW-1185">Reference proteome</keyword>
<feature type="region of interest" description="Disordered" evidence="8">
    <location>
        <begin position="734"/>
        <end position="763"/>
    </location>
</feature>
<keyword evidence="4" id="KW-0677">Repeat</keyword>
<comment type="subunit">
    <text evidence="7">Adaptor protein complex 3 (AP-3) is a heterotetramer.</text>
</comment>
<evidence type="ECO:0000256" key="3">
    <source>
        <dbReference type="ARBA" id="ARBA00022448"/>
    </source>
</evidence>
<dbReference type="GO" id="GO:0006896">
    <property type="term" value="P:Golgi to vacuole transport"/>
    <property type="evidence" value="ECO:0007669"/>
    <property type="project" value="TreeGrafter"/>
</dbReference>
<comment type="subcellular location">
    <subcellularLocation>
        <location evidence="1">Endomembrane system</location>
    </subcellularLocation>
    <subcellularLocation>
        <location evidence="7">Golgi apparatus</location>
    </subcellularLocation>
</comment>
<evidence type="ECO:0000256" key="4">
    <source>
        <dbReference type="ARBA" id="ARBA00022737"/>
    </source>
</evidence>
<accession>A0AAN8Z5B9</accession>
<dbReference type="InterPro" id="IPR011989">
    <property type="entry name" value="ARM-like"/>
</dbReference>
<dbReference type="PANTHER" id="PTHR22781:SF12">
    <property type="entry name" value="AP-3 COMPLEX SUBUNIT DELTA-1"/>
    <property type="match status" value="1"/>
</dbReference>
<evidence type="ECO:0000256" key="5">
    <source>
        <dbReference type="ARBA" id="ARBA00022927"/>
    </source>
</evidence>
<dbReference type="PIRSF" id="PIRSF037092">
    <property type="entry name" value="AP3_complex_delta"/>
    <property type="match status" value="1"/>
</dbReference>
<evidence type="ECO:0000256" key="8">
    <source>
        <dbReference type="SAM" id="MobiDB-lite"/>
    </source>
</evidence>
<name>A0AAN8Z5B9_9MAGN</name>
<evidence type="ECO:0000256" key="2">
    <source>
        <dbReference type="ARBA" id="ARBA00006613"/>
    </source>
</evidence>
<dbReference type="AlphaFoldDB" id="A0AAN8Z5B9"/>
<feature type="compositionally biased region" description="Basic residues" evidence="8">
    <location>
        <begin position="940"/>
        <end position="949"/>
    </location>
</feature>
<comment type="function">
    <text evidence="7">Part of the AP-3 complex, an adaptor-related complex which seems to be clathrin-associated. The complex is associated with the Golgi region as well as more peripheral structures. It facilitates the budding of vesicles from the Golgi membrane and may be directly involved in trafficking to the vacuole. It also function in maintaining the identity of lytic vacuoles and in regulating the transition between storage and lytic vacuoles.</text>
</comment>
<dbReference type="EMBL" id="JBAMMX010000020">
    <property type="protein sequence ID" value="KAK6921198.1"/>
    <property type="molecule type" value="Genomic_DNA"/>
</dbReference>
<dbReference type="GO" id="GO:0030123">
    <property type="term" value="C:AP-3 adaptor complex"/>
    <property type="evidence" value="ECO:0007669"/>
    <property type="project" value="InterPro"/>
</dbReference>
<evidence type="ECO:0000313" key="11">
    <source>
        <dbReference type="Proteomes" id="UP001370490"/>
    </source>
</evidence>
<comment type="caution">
    <text evidence="10">The sequence shown here is derived from an EMBL/GenBank/DDBJ whole genome shotgun (WGS) entry which is preliminary data.</text>
</comment>
<evidence type="ECO:0000313" key="10">
    <source>
        <dbReference type="EMBL" id="KAK6921198.1"/>
    </source>
</evidence>
<keyword evidence="3 7" id="KW-0813">Transport</keyword>
<proteinExistence type="inferred from homology"/>
<feature type="compositionally biased region" description="Polar residues" evidence="8">
    <location>
        <begin position="578"/>
        <end position="587"/>
    </location>
</feature>
<feature type="region of interest" description="Disordered" evidence="8">
    <location>
        <begin position="571"/>
        <end position="598"/>
    </location>
</feature>
<evidence type="ECO:0000256" key="7">
    <source>
        <dbReference type="PIRNR" id="PIRNR037092"/>
    </source>
</evidence>
<dbReference type="SUPFAM" id="SSF48371">
    <property type="entry name" value="ARM repeat"/>
    <property type="match status" value="1"/>
</dbReference>